<keyword evidence="3" id="KW-0540">Nuclease</keyword>
<organism evidence="8 9">
    <name type="scientific">Phytophthora megakarya</name>
    <dbReference type="NCBI Taxonomy" id="4795"/>
    <lineage>
        <taxon>Eukaryota</taxon>
        <taxon>Sar</taxon>
        <taxon>Stramenopiles</taxon>
        <taxon>Oomycota</taxon>
        <taxon>Peronosporomycetes</taxon>
        <taxon>Peronosporales</taxon>
        <taxon>Peronosporaceae</taxon>
        <taxon>Phytophthora</taxon>
    </lineage>
</organism>
<evidence type="ECO:0000256" key="6">
    <source>
        <dbReference type="ARBA" id="ARBA00022918"/>
    </source>
</evidence>
<keyword evidence="4" id="KW-0255">Endonuclease</keyword>
<evidence type="ECO:0000259" key="7">
    <source>
        <dbReference type="Pfam" id="PF17917"/>
    </source>
</evidence>
<accession>A0A225VPJ8</accession>
<keyword evidence="9" id="KW-1185">Reference proteome</keyword>
<evidence type="ECO:0000256" key="1">
    <source>
        <dbReference type="ARBA" id="ARBA00022679"/>
    </source>
</evidence>
<dbReference type="OrthoDB" id="123026at2759"/>
<dbReference type="Proteomes" id="UP000198211">
    <property type="component" value="Unassembled WGS sequence"/>
</dbReference>
<evidence type="ECO:0000256" key="5">
    <source>
        <dbReference type="ARBA" id="ARBA00022801"/>
    </source>
</evidence>
<dbReference type="InterPro" id="IPR043502">
    <property type="entry name" value="DNA/RNA_pol_sf"/>
</dbReference>
<evidence type="ECO:0000256" key="2">
    <source>
        <dbReference type="ARBA" id="ARBA00022695"/>
    </source>
</evidence>
<evidence type="ECO:0000313" key="9">
    <source>
        <dbReference type="Proteomes" id="UP000198211"/>
    </source>
</evidence>
<dbReference type="EMBL" id="NBNE01003606">
    <property type="protein sequence ID" value="OWZ07272.1"/>
    <property type="molecule type" value="Genomic_DNA"/>
</dbReference>
<dbReference type="InterPro" id="IPR041373">
    <property type="entry name" value="RT_RNaseH"/>
</dbReference>
<dbReference type="Pfam" id="PF17917">
    <property type="entry name" value="RT_RNaseH"/>
    <property type="match status" value="1"/>
</dbReference>
<keyword evidence="6" id="KW-0695">RNA-directed DNA polymerase</keyword>
<protein>
    <recommendedName>
        <fullName evidence="7">Reverse transcriptase RNase H-like domain-containing protein</fullName>
    </recommendedName>
</protein>
<dbReference type="SUPFAM" id="SSF56672">
    <property type="entry name" value="DNA/RNA polymerases"/>
    <property type="match status" value="1"/>
</dbReference>
<feature type="domain" description="Reverse transcriptase RNase H-like" evidence="7">
    <location>
        <begin position="27"/>
        <end position="114"/>
    </location>
</feature>
<sequence length="115" mass="13137">WPEHERAAYESMLSLVRDSELMASPNPAAKLLVFTDASLTGYSIVVTQVADWDPTVPVAKQHHEMVTFQGGTFKANELNWTIVEKEAYPIIKACHELEYLLLRPRGFRLYYDHAT</sequence>
<dbReference type="GO" id="GO:0003964">
    <property type="term" value="F:RNA-directed DNA polymerase activity"/>
    <property type="evidence" value="ECO:0007669"/>
    <property type="project" value="UniProtKB-KW"/>
</dbReference>
<dbReference type="GO" id="GO:0016787">
    <property type="term" value="F:hydrolase activity"/>
    <property type="evidence" value="ECO:0007669"/>
    <property type="project" value="UniProtKB-KW"/>
</dbReference>
<evidence type="ECO:0000256" key="3">
    <source>
        <dbReference type="ARBA" id="ARBA00022722"/>
    </source>
</evidence>
<reference evidence="9" key="1">
    <citation type="submission" date="2017-03" db="EMBL/GenBank/DDBJ databases">
        <title>Phytopthora megakarya and P. palmivora, two closely related causual agents of cacao black pod achieved similar genome size and gene model numbers by different mechanisms.</title>
        <authorList>
            <person name="Ali S."/>
            <person name="Shao J."/>
            <person name="Larry D.J."/>
            <person name="Kronmiller B."/>
            <person name="Shen D."/>
            <person name="Strem M.D."/>
            <person name="Melnick R.L."/>
            <person name="Guiltinan M.J."/>
            <person name="Tyler B.M."/>
            <person name="Meinhardt L.W."/>
            <person name="Bailey B.A."/>
        </authorList>
    </citation>
    <scope>NUCLEOTIDE SEQUENCE [LARGE SCALE GENOMIC DNA]</scope>
    <source>
        <strain evidence="9">zdho120</strain>
    </source>
</reference>
<dbReference type="AlphaFoldDB" id="A0A225VPJ8"/>
<name>A0A225VPJ8_9STRA</name>
<proteinExistence type="predicted"/>
<comment type="caution">
    <text evidence="8">The sequence shown here is derived from an EMBL/GenBank/DDBJ whole genome shotgun (WGS) entry which is preliminary data.</text>
</comment>
<evidence type="ECO:0000256" key="4">
    <source>
        <dbReference type="ARBA" id="ARBA00022759"/>
    </source>
</evidence>
<dbReference type="GO" id="GO:0004519">
    <property type="term" value="F:endonuclease activity"/>
    <property type="evidence" value="ECO:0007669"/>
    <property type="project" value="UniProtKB-KW"/>
</dbReference>
<evidence type="ECO:0000313" key="8">
    <source>
        <dbReference type="EMBL" id="OWZ07272.1"/>
    </source>
</evidence>
<keyword evidence="2" id="KW-0548">Nucleotidyltransferase</keyword>
<keyword evidence="5" id="KW-0378">Hydrolase</keyword>
<keyword evidence="1" id="KW-0808">Transferase</keyword>
<feature type="non-terminal residue" evidence="8">
    <location>
        <position position="1"/>
    </location>
</feature>
<gene>
    <name evidence="8" type="ORF">PHMEG_00020355</name>
</gene>